<organism evidence="2 3">
    <name type="scientific">Cudoniella acicularis</name>
    <dbReference type="NCBI Taxonomy" id="354080"/>
    <lineage>
        <taxon>Eukaryota</taxon>
        <taxon>Fungi</taxon>
        <taxon>Dikarya</taxon>
        <taxon>Ascomycota</taxon>
        <taxon>Pezizomycotina</taxon>
        <taxon>Leotiomycetes</taxon>
        <taxon>Helotiales</taxon>
        <taxon>Tricladiaceae</taxon>
        <taxon>Cudoniella</taxon>
    </lineage>
</organism>
<sequence>MPSFTAIPQPFSVVVALMDLDIKNCHIPDHYDEISRLLGHAIVTSNYKDGKFSFLHTRPVQSRAPSKAPSETQTQASTQRPPLATPKHLVKCSSCQDLFEGSKSMAKQSDQTGVKEPEADGEGCSDCARVRFRASISQALNSAIALRKKFPKIADLQDSLIMLCLKKLIESPGARLDEKLAFINCRRWIYTQHASGGKALPGPEHTLKEVVRRAHVPLSDLAWKIFLDKEARMYVEDASESRIKALRKRRRKGQPTRECTRFSRWYFSLLDDMRVEIKDREEALKDPREKVAPSLPNPIAQIVAPGHTVRETWIFKNDGSAKLAYGGEHGIPPEMPPAASARDVQRQITPMIGFCWRVGEILAVMKWEGVFENPDPSCDLRISTHTSKSTKQNNRVSHLERTMGQEELKIDSHRDAFYGINLGTMNPSAPSLAHRQVTQEFQILHSSIVGRGRCQWFQQNIFPLRPAIRRLQQSSPSKLTVL</sequence>
<feature type="region of interest" description="Disordered" evidence="1">
    <location>
        <begin position="59"/>
        <end position="85"/>
    </location>
</feature>
<name>A0A8H4RIF5_9HELO</name>
<evidence type="ECO:0000256" key="1">
    <source>
        <dbReference type="SAM" id="MobiDB-lite"/>
    </source>
</evidence>
<feature type="compositionally biased region" description="Polar residues" evidence="1">
    <location>
        <begin position="59"/>
        <end position="80"/>
    </location>
</feature>
<dbReference type="AlphaFoldDB" id="A0A8H4RIF5"/>
<reference evidence="2 3" key="1">
    <citation type="submission" date="2020-03" db="EMBL/GenBank/DDBJ databases">
        <title>Draft Genome Sequence of Cudoniella acicularis.</title>
        <authorList>
            <person name="Buettner E."/>
            <person name="Kellner H."/>
        </authorList>
    </citation>
    <scope>NUCLEOTIDE SEQUENCE [LARGE SCALE GENOMIC DNA]</scope>
    <source>
        <strain evidence="2 3">DSM 108380</strain>
    </source>
</reference>
<evidence type="ECO:0000313" key="3">
    <source>
        <dbReference type="Proteomes" id="UP000566819"/>
    </source>
</evidence>
<proteinExistence type="predicted"/>
<protein>
    <submittedName>
        <fullName evidence="2">Uncharacterized protein</fullName>
    </submittedName>
</protein>
<keyword evidence="3" id="KW-1185">Reference proteome</keyword>
<comment type="caution">
    <text evidence="2">The sequence shown here is derived from an EMBL/GenBank/DDBJ whole genome shotgun (WGS) entry which is preliminary data.</text>
</comment>
<accession>A0A8H4RIF5</accession>
<dbReference type="EMBL" id="JAAMPI010000658">
    <property type="protein sequence ID" value="KAF4629568.1"/>
    <property type="molecule type" value="Genomic_DNA"/>
</dbReference>
<evidence type="ECO:0000313" key="2">
    <source>
        <dbReference type="EMBL" id="KAF4629568.1"/>
    </source>
</evidence>
<gene>
    <name evidence="2" type="ORF">G7Y89_g8582</name>
</gene>
<dbReference type="Proteomes" id="UP000566819">
    <property type="component" value="Unassembled WGS sequence"/>
</dbReference>